<keyword evidence="1" id="KW-0732">Signal</keyword>
<feature type="signal peptide" evidence="1">
    <location>
        <begin position="1"/>
        <end position="24"/>
    </location>
</feature>
<dbReference type="Proteomes" id="UP001221189">
    <property type="component" value="Unassembled WGS sequence"/>
</dbReference>
<evidence type="ECO:0000256" key="1">
    <source>
        <dbReference type="SAM" id="SignalP"/>
    </source>
</evidence>
<dbReference type="CDD" id="cd13399">
    <property type="entry name" value="Slt35-like"/>
    <property type="match status" value="1"/>
</dbReference>
<protein>
    <submittedName>
        <fullName evidence="3">Lytic murein transglycosylase B</fullName>
    </submittedName>
</protein>
<dbReference type="Gene3D" id="1.10.530.10">
    <property type="match status" value="1"/>
</dbReference>
<gene>
    <name evidence="3" type="primary">mltB</name>
    <name evidence="3" type="ORF">PRZ03_06310</name>
</gene>
<evidence type="ECO:0000313" key="3">
    <source>
        <dbReference type="EMBL" id="MDC8771177.1"/>
    </source>
</evidence>
<keyword evidence="4" id="KW-1185">Reference proteome</keyword>
<proteinExistence type="predicted"/>
<dbReference type="NCBIfam" id="TIGR02282">
    <property type="entry name" value="MltB"/>
    <property type="match status" value="1"/>
</dbReference>
<reference evidence="3 4" key="1">
    <citation type="submission" date="2022-10" db="EMBL/GenBank/DDBJ databases">
        <title>Paucibacter sp. hw1 Genome sequencing.</title>
        <authorList>
            <person name="Park S."/>
        </authorList>
    </citation>
    <scope>NUCLEOTIDE SEQUENCE [LARGE SCALE GENOMIC DNA]</scope>
    <source>
        <strain evidence="4">hw1</strain>
    </source>
</reference>
<evidence type="ECO:0000313" key="4">
    <source>
        <dbReference type="Proteomes" id="UP001221189"/>
    </source>
</evidence>
<dbReference type="Pfam" id="PF13406">
    <property type="entry name" value="SLT_2"/>
    <property type="match status" value="1"/>
</dbReference>
<comment type="caution">
    <text evidence="3">The sequence shown here is derived from an EMBL/GenBank/DDBJ whole genome shotgun (WGS) entry which is preliminary data.</text>
</comment>
<dbReference type="InterPro" id="IPR031304">
    <property type="entry name" value="SLT_2"/>
</dbReference>
<dbReference type="Gene3D" id="1.10.8.350">
    <property type="entry name" value="Bacterial muramidase"/>
    <property type="match status" value="1"/>
</dbReference>
<dbReference type="PANTHER" id="PTHR30163:SF9">
    <property type="entry name" value="MEMBRANE-BOUND LYTIC MUREIN TRANSGLYCOSYLASE B"/>
    <property type="match status" value="1"/>
</dbReference>
<dbReference type="InterPro" id="IPR011757">
    <property type="entry name" value="Lytic_transglycosylase_MltB"/>
</dbReference>
<sequence length="361" mass="39162">MSKFNAVLFVLCAALLSNAPAAWAKEAHKKKPKPTKSSKVLDKAAQPFGERADVMRFGAELAAEQGWDAPALQALLAQAKSVPAVQRLIMPGPPGSAKDWGAYRARFVEPRRLQAGLAFWEQNAAALARAQEQYGVPAELIVGLIGVETFYGQITGGFRVIDALSTLSFDFPSGRSDRSAFFRSELVEFLKLTRREGLDPLSVKGSFAGAMGWPQFMPSSWNKHAVDFDGDGHIDLMQSPADAIGSVAHYLANFGWQRGMPTHYSVALPVETTARAKLLAPDILPSFSSTQLQALGAQPSEAALAHSGPLAVVELQMGAAAPVYWLGSENFYALTRYNWSSYYAMAVIEMGQALRLLRQAR</sequence>
<dbReference type="SUPFAM" id="SSF53955">
    <property type="entry name" value="Lysozyme-like"/>
    <property type="match status" value="1"/>
</dbReference>
<dbReference type="EMBL" id="JAQQXT010000003">
    <property type="protein sequence ID" value="MDC8771177.1"/>
    <property type="molecule type" value="Genomic_DNA"/>
</dbReference>
<name>A0ABT5KB66_9BURK</name>
<feature type="domain" description="Transglycosylase SLT" evidence="2">
    <location>
        <begin position="51"/>
        <end position="352"/>
    </location>
</feature>
<feature type="chain" id="PRO_5047373138" evidence="1">
    <location>
        <begin position="25"/>
        <end position="361"/>
    </location>
</feature>
<evidence type="ECO:0000259" key="2">
    <source>
        <dbReference type="Pfam" id="PF13406"/>
    </source>
</evidence>
<dbReference type="InterPro" id="IPR023346">
    <property type="entry name" value="Lysozyme-like_dom_sf"/>
</dbReference>
<accession>A0ABT5KB66</accession>
<organism evidence="3 4">
    <name type="scientific">Roseateles albus</name>
    <dbReference type="NCBI Taxonomy" id="2987525"/>
    <lineage>
        <taxon>Bacteria</taxon>
        <taxon>Pseudomonadati</taxon>
        <taxon>Pseudomonadota</taxon>
        <taxon>Betaproteobacteria</taxon>
        <taxon>Burkholderiales</taxon>
        <taxon>Sphaerotilaceae</taxon>
        <taxon>Roseateles</taxon>
    </lineage>
</organism>
<dbReference type="RefSeq" id="WP_273599507.1">
    <property type="nucleotide sequence ID" value="NZ_JAQQXT010000003.1"/>
</dbReference>
<dbReference type="InterPro" id="IPR043426">
    <property type="entry name" value="MltB-like"/>
</dbReference>
<dbReference type="PANTHER" id="PTHR30163">
    <property type="entry name" value="MEMBRANE-BOUND LYTIC MUREIN TRANSGLYCOSYLASE B"/>
    <property type="match status" value="1"/>
</dbReference>